<dbReference type="GO" id="GO:0005524">
    <property type="term" value="F:ATP binding"/>
    <property type="evidence" value="ECO:0007669"/>
    <property type="project" value="UniProtKB-KW"/>
</dbReference>
<sequence>MPLSPRHPQQVQHLHRPPSCWRPRCRSAGCSWTGWSTGTSTAPPRCSPSPTLTGTACCRSTTAWFSARGVGWVGGGTQHGSAGAEPPVSPPCSEQARLAPSVLQREKCRALLQQLQARLPQLRMEGVRNLWILKPGAESRGRGITCSAWLEEVLELAGKCTAPSLQPGQWVVEKYVEQPLLILGNKFVLRQWFLVTDWNPLTIWFYRDSYVRFCSRPFSLHRSGWRLSGGRHSKLPRDLIWSSQQFQLYLQRAGHTEAWEKLIMPGMREAVVAALRGAQELVEGRKGSFELYGADFMFREDCQPWLLEINAGPSLEPCSAVTQRLCAAVLCDTLRMVLDHRENPGCSTGAFELIYTEVGLGGL</sequence>
<dbReference type="GO" id="GO:0070736">
    <property type="term" value="F:protein-glycine ligase activity, initiating"/>
    <property type="evidence" value="ECO:0007669"/>
    <property type="project" value="TreeGrafter"/>
</dbReference>
<organism evidence="7 8">
    <name type="scientific">Strigops habroptila</name>
    <name type="common">Kakapo</name>
    <dbReference type="NCBI Taxonomy" id="2489341"/>
    <lineage>
        <taxon>Eukaryota</taxon>
        <taxon>Metazoa</taxon>
        <taxon>Chordata</taxon>
        <taxon>Craniata</taxon>
        <taxon>Vertebrata</taxon>
        <taxon>Euteleostomi</taxon>
        <taxon>Archelosauria</taxon>
        <taxon>Archosauria</taxon>
        <taxon>Dinosauria</taxon>
        <taxon>Saurischia</taxon>
        <taxon>Theropoda</taxon>
        <taxon>Coelurosauria</taxon>
        <taxon>Aves</taxon>
        <taxon>Neognathae</taxon>
        <taxon>Neoaves</taxon>
        <taxon>Telluraves</taxon>
        <taxon>Australaves</taxon>
        <taxon>Psittaciformes</taxon>
        <taxon>Psittacidae</taxon>
        <taxon>Strigops</taxon>
    </lineage>
</organism>
<keyword evidence="5" id="KW-0067">ATP-binding</keyword>
<keyword evidence="8" id="KW-1185">Reference proteome</keyword>
<keyword evidence="4" id="KW-0547">Nucleotide-binding</keyword>
<evidence type="ECO:0000256" key="6">
    <source>
        <dbReference type="ARBA" id="ARBA00048944"/>
    </source>
</evidence>
<dbReference type="GO" id="GO:0015630">
    <property type="term" value="C:microtubule cytoskeleton"/>
    <property type="evidence" value="ECO:0007669"/>
    <property type="project" value="TreeGrafter"/>
</dbReference>
<keyword evidence="2" id="KW-0963">Cytoplasm</keyword>
<dbReference type="SUPFAM" id="SSF56059">
    <property type="entry name" value="Glutathione synthetase ATP-binding domain-like"/>
    <property type="match status" value="1"/>
</dbReference>
<evidence type="ECO:0000256" key="4">
    <source>
        <dbReference type="ARBA" id="ARBA00022741"/>
    </source>
</evidence>
<dbReference type="GO" id="GO:0060271">
    <property type="term" value="P:cilium assembly"/>
    <property type="evidence" value="ECO:0007669"/>
    <property type="project" value="TreeGrafter"/>
</dbReference>
<name>A0A672U6B2_STRHB</name>
<dbReference type="Pfam" id="PF03133">
    <property type="entry name" value="TTL"/>
    <property type="match status" value="1"/>
</dbReference>
<evidence type="ECO:0008006" key="9">
    <source>
        <dbReference type="Google" id="ProtNLM"/>
    </source>
</evidence>
<comment type="subcellular location">
    <subcellularLocation>
        <location evidence="1">Cytoplasm</location>
        <location evidence="1">Cytoskeleton</location>
        <location evidence="1">Flagellum axoneme</location>
    </subcellularLocation>
</comment>
<dbReference type="GO" id="GO:0003341">
    <property type="term" value="P:cilium movement"/>
    <property type="evidence" value="ECO:0007669"/>
    <property type="project" value="TreeGrafter"/>
</dbReference>
<evidence type="ECO:0000313" key="8">
    <source>
        <dbReference type="Proteomes" id="UP000472266"/>
    </source>
</evidence>
<evidence type="ECO:0000256" key="5">
    <source>
        <dbReference type="ARBA" id="ARBA00022840"/>
    </source>
</evidence>
<comment type="catalytic activity">
    <reaction evidence="6">
        <text>L-glutamyl-[protein] + glycine + ATP = glycyl-L-glutamyl-[protein] + ADP + phosphate + H(+)</text>
        <dbReference type="Rhea" id="RHEA:67180"/>
        <dbReference type="Rhea" id="RHEA-COMP:10208"/>
        <dbReference type="Rhea" id="RHEA-COMP:17207"/>
        <dbReference type="ChEBI" id="CHEBI:15378"/>
        <dbReference type="ChEBI" id="CHEBI:29973"/>
        <dbReference type="ChEBI" id="CHEBI:30616"/>
        <dbReference type="ChEBI" id="CHEBI:43474"/>
        <dbReference type="ChEBI" id="CHEBI:57305"/>
        <dbReference type="ChEBI" id="CHEBI:167890"/>
        <dbReference type="ChEBI" id="CHEBI:456216"/>
    </reaction>
    <physiologicalReaction direction="left-to-right" evidence="6">
        <dbReference type="Rhea" id="RHEA:67181"/>
    </physiologicalReaction>
</comment>
<keyword evidence="3" id="KW-0436">Ligase</keyword>
<dbReference type="OMA" id="GHTEAWE"/>
<dbReference type="AlphaFoldDB" id="A0A672U6B2"/>
<dbReference type="InterPro" id="IPR004344">
    <property type="entry name" value="TTL/TTLL_fam"/>
</dbReference>
<dbReference type="PANTHER" id="PTHR45870:SF2">
    <property type="entry name" value="TUBULIN MONOGLYCYLASE TTLL3"/>
    <property type="match status" value="1"/>
</dbReference>
<dbReference type="Proteomes" id="UP000472266">
    <property type="component" value="Unplaced"/>
</dbReference>
<reference evidence="7" key="1">
    <citation type="submission" date="2025-08" db="UniProtKB">
        <authorList>
            <consortium name="Ensembl"/>
        </authorList>
    </citation>
    <scope>IDENTIFICATION</scope>
</reference>
<evidence type="ECO:0000256" key="2">
    <source>
        <dbReference type="ARBA" id="ARBA00022490"/>
    </source>
</evidence>
<accession>A0A672U6B2</accession>
<dbReference type="GO" id="GO:0005930">
    <property type="term" value="C:axoneme"/>
    <property type="evidence" value="ECO:0007669"/>
    <property type="project" value="TreeGrafter"/>
</dbReference>
<proteinExistence type="predicted"/>
<dbReference type="PANTHER" id="PTHR45870">
    <property type="entry name" value="TUBULIN MONOGLYCYLASE TTLL3"/>
    <property type="match status" value="1"/>
</dbReference>
<dbReference type="InterPro" id="IPR051437">
    <property type="entry name" value="TTLL_monoglycylase"/>
</dbReference>
<dbReference type="InParanoid" id="A0A672U6B2"/>
<dbReference type="Gene3D" id="3.30.470.20">
    <property type="entry name" value="ATP-grasp fold, B domain"/>
    <property type="match status" value="1"/>
</dbReference>
<evidence type="ECO:0000256" key="3">
    <source>
        <dbReference type="ARBA" id="ARBA00022598"/>
    </source>
</evidence>
<reference evidence="7" key="2">
    <citation type="submission" date="2025-09" db="UniProtKB">
        <authorList>
            <consortium name="Ensembl"/>
        </authorList>
    </citation>
    <scope>IDENTIFICATION</scope>
</reference>
<dbReference type="Ensembl" id="ENSSHBT00005012467.1">
    <property type="protein sequence ID" value="ENSSHBP00005010358.1"/>
    <property type="gene ID" value="ENSSHBG00005009012.1"/>
</dbReference>
<evidence type="ECO:0000313" key="7">
    <source>
        <dbReference type="Ensembl" id="ENSSHBP00005010358.1"/>
    </source>
</evidence>
<evidence type="ECO:0000256" key="1">
    <source>
        <dbReference type="ARBA" id="ARBA00004611"/>
    </source>
</evidence>
<dbReference type="PROSITE" id="PS51221">
    <property type="entry name" value="TTL"/>
    <property type="match status" value="1"/>
</dbReference>
<dbReference type="GeneTree" id="ENSGT00940000154857"/>
<protein>
    <recommendedName>
        <fullName evidence="9">Tubulin tyrosine ligase like 10</fullName>
    </recommendedName>
</protein>